<gene>
    <name evidence="4" type="ORF">FIV50_10715</name>
</gene>
<dbReference type="Gene3D" id="3.40.630.30">
    <property type="match status" value="1"/>
</dbReference>
<organism evidence="4 5">
    <name type="scientific">Microbacterium foliorum</name>
    <dbReference type="NCBI Taxonomy" id="104336"/>
    <lineage>
        <taxon>Bacteria</taxon>
        <taxon>Bacillati</taxon>
        <taxon>Actinomycetota</taxon>
        <taxon>Actinomycetes</taxon>
        <taxon>Micrococcales</taxon>
        <taxon>Microbacteriaceae</taxon>
        <taxon>Microbacterium</taxon>
    </lineage>
</organism>
<evidence type="ECO:0000313" key="4">
    <source>
        <dbReference type="EMBL" id="QDE35220.1"/>
    </source>
</evidence>
<reference evidence="4 5" key="1">
    <citation type="submission" date="2019-06" db="EMBL/GenBank/DDBJ databases">
        <title>Complete genome of Microbacterium foliorum M2.</title>
        <authorList>
            <person name="Cao G."/>
        </authorList>
    </citation>
    <scope>NUCLEOTIDE SEQUENCE [LARGE SCALE GENOMIC DNA]</scope>
    <source>
        <strain evidence="4 5">M2</strain>
    </source>
</reference>
<dbReference type="EMBL" id="CP041040">
    <property type="protein sequence ID" value="QDE35220.1"/>
    <property type="molecule type" value="Genomic_DNA"/>
</dbReference>
<dbReference type="OrthoDB" id="572496at2"/>
<feature type="domain" description="N-acetyltransferase" evidence="3">
    <location>
        <begin position="3"/>
        <end position="157"/>
    </location>
</feature>
<dbReference type="InterPro" id="IPR000182">
    <property type="entry name" value="GNAT_dom"/>
</dbReference>
<dbReference type="InterPro" id="IPR050832">
    <property type="entry name" value="Bact_Acetyltransf"/>
</dbReference>
<dbReference type="Pfam" id="PF00583">
    <property type="entry name" value="Acetyltransf_1"/>
    <property type="match status" value="1"/>
</dbReference>
<dbReference type="RefSeq" id="WP_140037427.1">
    <property type="nucleotide sequence ID" value="NZ_CP041040.1"/>
</dbReference>
<dbReference type="Proteomes" id="UP000316125">
    <property type="component" value="Chromosome"/>
</dbReference>
<name>A0A4Y5YQT7_9MICO</name>
<keyword evidence="1 4" id="KW-0808">Transferase</keyword>
<evidence type="ECO:0000259" key="3">
    <source>
        <dbReference type="PROSITE" id="PS51186"/>
    </source>
</evidence>
<dbReference type="GO" id="GO:0016747">
    <property type="term" value="F:acyltransferase activity, transferring groups other than amino-acyl groups"/>
    <property type="evidence" value="ECO:0007669"/>
    <property type="project" value="InterPro"/>
</dbReference>
<evidence type="ECO:0000256" key="1">
    <source>
        <dbReference type="ARBA" id="ARBA00022679"/>
    </source>
</evidence>
<dbReference type="PANTHER" id="PTHR43877">
    <property type="entry name" value="AMINOALKYLPHOSPHONATE N-ACETYLTRANSFERASE-RELATED-RELATED"/>
    <property type="match status" value="1"/>
</dbReference>
<dbReference type="CDD" id="cd04301">
    <property type="entry name" value="NAT_SF"/>
    <property type="match status" value="1"/>
</dbReference>
<dbReference type="InterPro" id="IPR016181">
    <property type="entry name" value="Acyl_CoA_acyltransferase"/>
</dbReference>
<keyword evidence="2" id="KW-0012">Acyltransferase</keyword>
<dbReference type="AlphaFoldDB" id="A0A4Y5YQT7"/>
<protein>
    <submittedName>
        <fullName evidence="4">GNAT family N-acetyltransferase</fullName>
    </submittedName>
</protein>
<dbReference type="SUPFAM" id="SSF55729">
    <property type="entry name" value="Acyl-CoA N-acyltransferases (Nat)"/>
    <property type="match status" value="1"/>
</dbReference>
<evidence type="ECO:0000256" key="2">
    <source>
        <dbReference type="ARBA" id="ARBA00023315"/>
    </source>
</evidence>
<dbReference type="PROSITE" id="PS51186">
    <property type="entry name" value="GNAT"/>
    <property type="match status" value="1"/>
</dbReference>
<sequence>MSELIRPAVAEDAEVLHAIETQADALLISSLGAPEWPPAGDGGARLAAAGFVLVLEDPSSSSPVGFVHVLDADGHAHLEQLSVLPSSTRQGFGRRLVGAALDAARERGYTRMTLRTYAEIPWNGPFYSSCGFLESIPETPFQRGLVDTETSLGLDRYGRRVQMTVEL</sequence>
<accession>A0A4Y5YQT7</accession>
<evidence type="ECO:0000313" key="5">
    <source>
        <dbReference type="Proteomes" id="UP000316125"/>
    </source>
</evidence>
<proteinExistence type="predicted"/>